<evidence type="ECO:0000313" key="9">
    <source>
        <dbReference type="Proteomes" id="UP000031036"/>
    </source>
</evidence>
<comment type="subcellular location">
    <subcellularLocation>
        <location evidence="1">Membrane</location>
        <topology evidence="1">Multi-pass membrane protein</topology>
    </subcellularLocation>
</comment>
<feature type="domain" description="G-protein coupled receptors family 1 profile" evidence="7">
    <location>
        <begin position="58"/>
        <end position="323"/>
    </location>
</feature>
<keyword evidence="4 6" id="KW-0472">Membrane</keyword>
<evidence type="ECO:0000259" key="7">
    <source>
        <dbReference type="PROSITE" id="PS50262"/>
    </source>
</evidence>
<dbReference type="Gene3D" id="1.20.1070.10">
    <property type="entry name" value="Rhodopsin 7-helix transmembrane proteins"/>
    <property type="match status" value="1"/>
</dbReference>
<dbReference type="OrthoDB" id="5825748at2759"/>
<evidence type="ECO:0000256" key="3">
    <source>
        <dbReference type="ARBA" id="ARBA00022989"/>
    </source>
</evidence>
<dbReference type="InterPro" id="IPR017452">
    <property type="entry name" value="GPCR_Rhodpsn_7TM"/>
</dbReference>
<protein>
    <submittedName>
        <fullName evidence="8">Serpentine receptor class alpha/beta-14</fullName>
    </submittedName>
</protein>
<feature type="transmembrane region" description="Helical" evidence="6">
    <location>
        <begin position="208"/>
        <end position="230"/>
    </location>
</feature>
<keyword evidence="3 6" id="KW-1133">Transmembrane helix</keyword>
<reference evidence="8 9" key="1">
    <citation type="submission" date="2014-11" db="EMBL/GenBank/DDBJ databases">
        <title>Genetic blueprint of the zoonotic pathogen Toxocara canis.</title>
        <authorList>
            <person name="Zhu X.-Q."/>
            <person name="Korhonen P.K."/>
            <person name="Cai H."/>
            <person name="Young N.D."/>
            <person name="Nejsum P."/>
            <person name="von Samson-Himmelstjerna G."/>
            <person name="Boag P.R."/>
            <person name="Tan P."/>
            <person name="Li Q."/>
            <person name="Min J."/>
            <person name="Yang Y."/>
            <person name="Wang X."/>
            <person name="Fang X."/>
            <person name="Hall R.S."/>
            <person name="Hofmann A."/>
            <person name="Sternberg P.W."/>
            <person name="Jex A.R."/>
            <person name="Gasser R.B."/>
        </authorList>
    </citation>
    <scope>NUCLEOTIDE SEQUENCE [LARGE SCALE GENOMIC DNA]</scope>
    <source>
        <strain evidence="8">PN_DK_2014</strain>
    </source>
</reference>
<dbReference type="InterPro" id="IPR019408">
    <property type="entry name" value="7TM_GPCR_serpentine_rcpt_Srab"/>
</dbReference>
<feature type="transmembrane region" description="Helical" evidence="6">
    <location>
        <begin position="40"/>
        <end position="66"/>
    </location>
</feature>
<keyword evidence="8" id="KW-0675">Receptor</keyword>
<dbReference type="PANTHER" id="PTHR46561:SF11">
    <property type="entry name" value="SERPENTINE RECEPTOR CLASS ALPHA_BETA-14"/>
    <property type="match status" value="1"/>
</dbReference>
<evidence type="ECO:0000256" key="4">
    <source>
        <dbReference type="ARBA" id="ARBA00023136"/>
    </source>
</evidence>
<keyword evidence="9" id="KW-1185">Reference proteome</keyword>
<dbReference type="GO" id="GO:0016020">
    <property type="term" value="C:membrane"/>
    <property type="evidence" value="ECO:0007669"/>
    <property type="project" value="UniProtKB-SubCell"/>
</dbReference>
<dbReference type="AlphaFoldDB" id="A0A0B2VIC4"/>
<feature type="transmembrane region" description="Helical" evidence="6">
    <location>
        <begin position="124"/>
        <end position="144"/>
    </location>
</feature>
<feature type="compositionally biased region" description="Basic and acidic residues" evidence="5">
    <location>
        <begin position="362"/>
        <end position="384"/>
    </location>
</feature>
<sequence length="395" mass="44217">MDNSMSIAPRNDVSSNPLSSIVNFTITDCEFAKEMSTSSIIVALRVAQLVLCLMGFFSSVPFIYVLCSQTAHQLHVNVRLSLISLTVGAVFACFQLFISAFYTLMQTLISEDACDFMVDSYVCALIRSPILFAIYSTILGSMVLAAERAIATIHFKTYESHGSVYVGITLVLFQWLIALGLTVFVVGIRLSPGHVLYCSIYISHPRSAIYSITMISVMETVALLLSFVLLKINQRKRVSEFINNSLHSLTERYQLQENIRMMQILIPTMTVHAVLSILCLIALFIFAFFDNALDGRYAYGLAPFSELILLLISMYGCVFPLFAVTRNAQLRQIARRALPAVFVKVHKPGDVPADDEQTALNERGRGEAHRTRTSKQETERDSDTHFGLLSEMWQK</sequence>
<organism evidence="8 9">
    <name type="scientific">Toxocara canis</name>
    <name type="common">Canine roundworm</name>
    <dbReference type="NCBI Taxonomy" id="6265"/>
    <lineage>
        <taxon>Eukaryota</taxon>
        <taxon>Metazoa</taxon>
        <taxon>Ecdysozoa</taxon>
        <taxon>Nematoda</taxon>
        <taxon>Chromadorea</taxon>
        <taxon>Rhabditida</taxon>
        <taxon>Spirurina</taxon>
        <taxon>Ascaridomorpha</taxon>
        <taxon>Ascaridoidea</taxon>
        <taxon>Toxocaridae</taxon>
        <taxon>Toxocara</taxon>
    </lineage>
</organism>
<dbReference type="OMA" id="NVRIMRI"/>
<evidence type="ECO:0000256" key="1">
    <source>
        <dbReference type="ARBA" id="ARBA00004141"/>
    </source>
</evidence>
<feature type="transmembrane region" description="Helical" evidence="6">
    <location>
        <begin position="301"/>
        <end position="325"/>
    </location>
</feature>
<name>A0A0B2VIC4_TOXCA</name>
<dbReference type="InterPro" id="IPR053286">
    <property type="entry name" value="Nematode_rcpt-like_srab"/>
</dbReference>
<evidence type="ECO:0000256" key="6">
    <source>
        <dbReference type="SAM" id="Phobius"/>
    </source>
</evidence>
<comment type="caution">
    <text evidence="8">The sequence shown here is derived from an EMBL/GenBank/DDBJ whole genome shotgun (WGS) entry which is preliminary data.</text>
</comment>
<feature type="transmembrane region" description="Helical" evidence="6">
    <location>
        <begin position="164"/>
        <end position="188"/>
    </location>
</feature>
<keyword evidence="2 6" id="KW-0812">Transmembrane</keyword>
<dbReference type="Proteomes" id="UP000031036">
    <property type="component" value="Unassembled WGS sequence"/>
</dbReference>
<feature type="region of interest" description="Disordered" evidence="5">
    <location>
        <begin position="352"/>
        <end position="395"/>
    </location>
</feature>
<dbReference type="PROSITE" id="PS50262">
    <property type="entry name" value="G_PROTEIN_RECEP_F1_2"/>
    <property type="match status" value="1"/>
</dbReference>
<dbReference type="EMBL" id="JPKZ01001548">
    <property type="protein sequence ID" value="KHN81258.1"/>
    <property type="molecule type" value="Genomic_DNA"/>
</dbReference>
<dbReference type="Pfam" id="PF10292">
    <property type="entry name" value="7TM_GPCR_Srab"/>
    <property type="match status" value="1"/>
</dbReference>
<accession>A0A0B2VIC4</accession>
<feature type="transmembrane region" description="Helical" evidence="6">
    <location>
        <begin position="78"/>
        <end position="104"/>
    </location>
</feature>
<dbReference type="SUPFAM" id="SSF81321">
    <property type="entry name" value="Family A G protein-coupled receptor-like"/>
    <property type="match status" value="1"/>
</dbReference>
<evidence type="ECO:0000256" key="2">
    <source>
        <dbReference type="ARBA" id="ARBA00022692"/>
    </source>
</evidence>
<gene>
    <name evidence="8" type="primary">srab-14</name>
    <name evidence="8" type="ORF">Tcan_07130</name>
</gene>
<dbReference type="PANTHER" id="PTHR46561">
    <property type="entry name" value="SERPENTINE RECEPTOR, CLASS AB (CLASS A-LIKE)-RELATED"/>
    <property type="match status" value="1"/>
</dbReference>
<evidence type="ECO:0000313" key="8">
    <source>
        <dbReference type="EMBL" id="KHN81258.1"/>
    </source>
</evidence>
<feature type="transmembrane region" description="Helical" evidence="6">
    <location>
        <begin position="264"/>
        <end position="289"/>
    </location>
</feature>
<evidence type="ECO:0000256" key="5">
    <source>
        <dbReference type="SAM" id="MobiDB-lite"/>
    </source>
</evidence>
<proteinExistence type="predicted"/>